<evidence type="ECO:0000313" key="2">
    <source>
        <dbReference type="Proteomes" id="UP000429980"/>
    </source>
</evidence>
<keyword evidence="2" id="KW-1185">Reference proteome</keyword>
<dbReference type="RefSeq" id="WP_025810502.1">
    <property type="nucleotide sequence ID" value="NZ_AP023088.1"/>
</dbReference>
<accession>A0ABY3FRN3</accession>
<comment type="caution">
    <text evidence="1">The sequence shown here is derived from an EMBL/GenBank/DDBJ whole genome shotgun (WGS) entry which is preliminary data.</text>
</comment>
<proteinExistence type="predicted"/>
<reference evidence="1 2" key="1">
    <citation type="submission" date="2019-06" db="EMBL/GenBank/DDBJ databases">
        <title>Genome sequence analysis of &gt;100 Bacillus licheniformis strains suggests intrinsic resistance to this species.</title>
        <authorList>
            <person name="Wels M."/>
            <person name="Siezen R.J."/>
            <person name="Johansen E."/>
            <person name="Stuer-Lauridsen B."/>
            <person name="Bjerre K."/>
            <person name="Nielsen B.K.K."/>
        </authorList>
    </citation>
    <scope>NUCLEOTIDE SEQUENCE [LARGE SCALE GENOMIC DNA]</scope>
    <source>
        <strain evidence="1 2">BAC-15381</strain>
    </source>
</reference>
<organism evidence="1 2">
    <name type="scientific">Bacillus paralicheniformis</name>
    <dbReference type="NCBI Taxonomy" id="1648923"/>
    <lineage>
        <taxon>Bacteria</taxon>
        <taxon>Bacillati</taxon>
        <taxon>Bacillota</taxon>
        <taxon>Bacilli</taxon>
        <taxon>Bacillales</taxon>
        <taxon>Bacillaceae</taxon>
        <taxon>Bacillus</taxon>
    </lineage>
</organism>
<name>A0ABY3FRN3_9BACI</name>
<dbReference type="EMBL" id="NILF01000065">
    <property type="protein sequence ID" value="TWL34310.1"/>
    <property type="molecule type" value="Genomic_DNA"/>
</dbReference>
<protein>
    <submittedName>
        <fullName evidence="1">Uncharacterized protein</fullName>
    </submittedName>
</protein>
<sequence length="103" mass="12625">MLINKKKVTFDLNKQRYTKYFSLHYLLKYGYFDFKYSSKDIKEDYILSNIVYKKVFNMDDLVSVFKEVQKQVSFKSRVDTTPMEISIYKNENERRNFKLPNLY</sequence>
<dbReference type="Proteomes" id="UP000429980">
    <property type="component" value="Unassembled WGS sequence"/>
</dbReference>
<gene>
    <name evidence="1" type="ORF">CHCC15381_4594</name>
</gene>
<evidence type="ECO:0000313" key="1">
    <source>
        <dbReference type="EMBL" id="TWL34310.1"/>
    </source>
</evidence>